<feature type="chain" id="PRO_5047079077" description="Secreted protein" evidence="1">
    <location>
        <begin position="23"/>
        <end position="89"/>
    </location>
</feature>
<sequence length="89" mass="9762">MVLSRCLLILAALLLTSLSVQAQILPRGHCRPTLIRVQVGGSVCMRICYHRDYRGPPVLCRRVAKEGVVPVCGNGCCLSGPNCMQQFYT</sequence>
<organism evidence="2 3">
    <name type="scientific">Drosophila suzukii</name>
    <name type="common">Spotted-wing drosophila fruit fly</name>
    <dbReference type="NCBI Taxonomy" id="28584"/>
    <lineage>
        <taxon>Eukaryota</taxon>
        <taxon>Metazoa</taxon>
        <taxon>Ecdysozoa</taxon>
        <taxon>Arthropoda</taxon>
        <taxon>Hexapoda</taxon>
        <taxon>Insecta</taxon>
        <taxon>Pterygota</taxon>
        <taxon>Neoptera</taxon>
        <taxon>Endopterygota</taxon>
        <taxon>Diptera</taxon>
        <taxon>Brachycera</taxon>
        <taxon>Muscomorpha</taxon>
        <taxon>Ephydroidea</taxon>
        <taxon>Drosophilidae</taxon>
        <taxon>Drosophila</taxon>
        <taxon>Sophophora</taxon>
    </lineage>
</organism>
<evidence type="ECO:0000313" key="2">
    <source>
        <dbReference type="Proteomes" id="UP001652628"/>
    </source>
</evidence>
<dbReference type="RefSeq" id="XP_016944267.4">
    <property type="nucleotide sequence ID" value="XM_017088778.4"/>
</dbReference>
<dbReference type="AlphaFoldDB" id="A0AB39ZVU1"/>
<accession>A0AB39ZVU1</accession>
<name>A0AB39ZVU1_DROSZ</name>
<protein>
    <recommendedName>
        <fullName evidence="4">Secreted protein</fullName>
    </recommendedName>
</protein>
<reference evidence="3" key="1">
    <citation type="submission" date="2025-08" db="UniProtKB">
        <authorList>
            <consortium name="RefSeq"/>
        </authorList>
    </citation>
    <scope>IDENTIFICATION</scope>
</reference>
<evidence type="ECO:0000313" key="3">
    <source>
        <dbReference type="RefSeq" id="XP_016944267.4"/>
    </source>
</evidence>
<evidence type="ECO:0000256" key="1">
    <source>
        <dbReference type="SAM" id="SignalP"/>
    </source>
</evidence>
<feature type="signal peptide" evidence="1">
    <location>
        <begin position="1"/>
        <end position="22"/>
    </location>
</feature>
<keyword evidence="2" id="KW-1185">Reference proteome</keyword>
<proteinExistence type="predicted"/>
<gene>
    <name evidence="3" type="primary">LOC108020455</name>
</gene>
<dbReference type="Proteomes" id="UP001652628">
    <property type="component" value="Chromosome 3"/>
</dbReference>
<dbReference type="GeneID" id="108020455"/>
<evidence type="ECO:0008006" key="4">
    <source>
        <dbReference type="Google" id="ProtNLM"/>
    </source>
</evidence>
<keyword evidence="1" id="KW-0732">Signal</keyword>